<keyword evidence="4 7" id="KW-1133">Transmembrane helix</keyword>
<feature type="transmembrane region" description="Helical" evidence="7">
    <location>
        <begin position="360"/>
        <end position="393"/>
    </location>
</feature>
<feature type="transmembrane region" description="Helical" evidence="7">
    <location>
        <begin position="74"/>
        <end position="103"/>
    </location>
</feature>
<evidence type="ECO:0000256" key="4">
    <source>
        <dbReference type="ARBA" id="ARBA00022989"/>
    </source>
</evidence>
<proteinExistence type="inferred from homology"/>
<keyword evidence="3 7" id="KW-0812">Transmembrane</keyword>
<accession>A0ABY8L9A6</accession>
<name>A0ABY8L9A6_9RHOB</name>
<sequence>MSAPRNNPATLAEPHGSQAQAEGLVARGTDPGAPDMAAAEAVPAPTGATAHDRAVAAEAARAQRHPLAVPITGIFVLLLIQGLIFASDFLIPVTSAILGYFILNAPRRGLARVGLPAPVAAAIFTIVIAGVLVFGGMMLATPIQEFVTDIPGLLTRLMGQLTGPGGPFEAFSAAAEATEEALSEAGATRPMQVEVVSDAGIATTVFTVAPGLLSQVVFAICLLFFLTASGDLFIQKAVRVADRFEDKKKTVQTVRTIEARLGNYLGAITLINIGLGVCIGIAMWWWGVPSPWLIGLMATLLNFIPFVGAVIGSLIAGVIAYVAFADPWAGLGVFATYYGLTAFEGQLVTPSLVGQRLRLNVVMVFLSVAFFAWTWSVMGMVVAVPLLIVIKVICDAIPKFRKIGLFLGDAEGFIPGEARGQARAD</sequence>
<evidence type="ECO:0000256" key="2">
    <source>
        <dbReference type="ARBA" id="ARBA00009773"/>
    </source>
</evidence>
<keyword evidence="9" id="KW-1185">Reference proteome</keyword>
<evidence type="ECO:0000256" key="6">
    <source>
        <dbReference type="SAM" id="MobiDB-lite"/>
    </source>
</evidence>
<comment type="subcellular location">
    <subcellularLocation>
        <location evidence="1">Membrane</location>
        <topology evidence="1">Multi-pass membrane protein</topology>
    </subcellularLocation>
</comment>
<evidence type="ECO:0000313" key="9">
    <source>
        <dbReference type="Proteomes" id="UP001243420"/>
    </source>
</evidence>
<feature type="transmembrane region" description="Helical" evidence="7">
    <location>
        <begin position="212"/>
        <end position="234"/>
    </location>
</feature>
<dbReference type="Proteomes" id="UP001243420">
    <property type="component" value="Chromosome"/>
</dbReference>
<dbReference type="RefSeq" id="WP_279964558.1">
    <property type="nucleotide sequence ID" value="NZ_CP122537.1"/>
</dbReference>
<dbReference type="EMBL" id="CP122537">
    <property type="protein sequence ID" value="WGH77934.1"/>
    <property type="molecule type" value="Genomic_DNA"/>
</dbReference>
<dbReference type="PANTHER" id="PTHR21716:SF16">
    <property type="entry name" value="BLL1467 PROTEIN"/>
    <property type="match status" value="1"/>
</dbReference>
<evidence type="ECO:0000313" key="8">
    <source>
        <dbReference type="EMBL" id="WGH77934.1"/>
    </source>
</evidence>
<reference evidence="8 9" key="1">
    <citation type="submission" date="2023-04" db="EMBL/GenBank/DDBJ databases">
        <title>Jannaschia ovalis sp. nov., a marine bacterium isolated from sea tidal flat.</title>
        <authorList>
            <person name="Kwon D.Y."/>
            <person name="Kim J.-J."/>
        </authorList>
    </citation>
    <scope>NUCLEOTIDE SEQUENCE [LARGE SCALE GENOMIC DNA]</scope>
    <source>
        <strain evidence="8 9">GRR-S6-38</strain>
    </source>
</reference>
<organism evidence="8 9">
    <name type="scientific">Jannaschia ovalis</name>
    <dbReference type="NCBI Taxonomy" id="3038773"/>
    <lineage>
        <taxon>Bacteria</taxon>
        <taxon>Pseudomonadati</taxon>
        <taxon>Pseudomonadota</taxon>
        <taxon>Alphaproteobacteria</taxon>
        <taxon>Rhodobacterales</taxon>
        <taxon>Roseobacteraceae</taxon>
        <taxon>Jannaschia</taxon>
    </lineage>
</organism>
<gene>
    <name evidence="8" type="ORF">P8627_12950</name>
</gene>
<feature type="region of interest" description="Disordered" evidence="6">
    <location>
        <begin position="1"/>
        <end position="38"/>
    </location>
</feature>
<evidence type="ECO:0000256" key="3">
    <source>
        <dbReference type="ARBA" id="ARBA00022692"/>
    </source>
</evidence>
<evidence type="ECO:0000256" key="5">
    <source>
        <dbReference type="ARBA" id="ARBA00023136"/>
    </source>
</evidence>
<dbReference type="Pfam" id="PF01594">
    <property type="entry name" value="AI-2E_transport"/>
    <property type="match status" value="1"/>
</dbReference>
<evidence type="ECO:0000256" key="7">
    <source>
        <dbReference type="SAM" id="Phobius"/>
    </source>
</evidence>
<keyword evidence="5 7" id="KW-0472">Membrane</keyword>
<feature type="transmembrane region" description="Helical" evidence="7">
    <location>
        <begin position="115"/>
        <end position="139"/>
    </location>
</feature>
<evidence type="ECO:0000256" key="1">
    <source>
        <dbReference type="ARBA" id="ARBA00004141"/>
    </source>
</evidence>
<dbReference type="InterPro" id="IPR002549">
    <property type="entry name" value="AI-2E-like"/>
</dbReference>
<protein>
    <submittedName>
        <fullName evidence="8">AI-2E family transporter</fullName>
    </submittedName>
</protein>
<dbReference type="PANTHER" id="PTHR21716">
    <property type="entry name" value="TRANSMEMBRANE PROTEIN"/>
    <property type="match status" value="1"/>
</dbReference>
<comment type="similarity">
    <text evidence="2">Belongs to the autoinducer-2 exporter (AI-2E) (TC 2.A.86) family.</text>
</comment>
<feature type="transmembrane region" description="Helical" evidence="7">
    <location>
        <begin position="264"/>
        <end position="286"/>
    </location>
</feature>